<dbReference type="SUPFAM" id="SSF52266">
    <property type="entry name" value="SGNH hydrolase"/>
    <property type="match status" value="1"/>
</dbReference>
<evidence type="ECO:0000256" key="1">
    <source>
        <dbReference type="SAM" id="MobiDB-lite"/>
    </source>
</evidence>
<proteinExistence type="predicted"/>
<accession>A0AAE8W1J3</accession>
<evidence type="ECO:0000313" key="2">
    <source>
        <dbReference type="EMBL" id="TQE31096.1"/>
    </source>
</evidence>
<dbReference type="EMBL" id="SPAZ01000185">
    <property type="protein sequence ID" value="TQE31096.1"/>
    <property type="molecule type" value="Genomic_DNA"/>
</dbReference>
<keyword evidence="2" id="KW-0378">Hydrolase</keyword>
<dbReference type="InterPro" id="IPR036514">
    <property type="entry name" value="SGNH_hydro_sf"/>
</dbReference>
<feature type="non-terminal residue" evidence="2">
    <location>
        <position position="85"/>
    </location>
</feature>
<feature type="region of interest" description="Disordered" evidence="1">
    <location>
        <begin position="1"/>
        <end position="49"/>
    </location>
</feature>
<comment type="caution">
    <text evidence="2">The sequence shown here is derived from an EMBL/GenBank/DDBJ whole genome shotgun (WGS) entry which is preliminary data.</text>
</comment>
<gene>
    <name evidence="2" type="ORF">Sipo8835_22570</name>
</gene>
<organism evidence="2 3">
    <name type="scientific">Streptomyces ipomoeae</name>
    <dbReference type="NCBI Taxonomy" id="103232"/>
    <lineage>
        <taxon>Bacteria</taxon>
        <taxon>Bacillati</taxon>
        <taxon>Actinomycetota</taxon>
        <taxon>Actinomycetes</taxon>
        <taxon>Kitasatosporales</taxon>
        <taxon>Streptomycetaceae</taxon>
        <taxon>Streptomyces</taxon>
    </lineage>
</organism>
<name>A0AAE8W1J3_9ACTN</name>
<reference evidence="2 3" key="1">
    <citation type="submission" date="2019-03" db="EMBL/GenBank/DDBJ databases">
        <title>Comparative genomic analyses of the sweetpotato soil rot pathogen, Streptomyces ipomoeae.</title>
        <authorList>
            <person name="Ruschel Soares N."/>
            <person name="Badger J.H."/>
            <person name="Huguet-Tapia J.C."/>
            <person name="Clark C.A."/>
            <person name="Pettis G.S."/>
        </authorList>
    </citation>
    <scope>NUCLEOTIDE SEQUENCE [LARGE SCALE GENOMIC DNA]</scope>
    <source>
        <strain evidence="2 3">88-35</strain>
    </source>
</reference>
<dbReference type="Proteomes" id="UP000318720">
    <property type="component" value="Unassembled WGS sequence"/>
</dbReference>
<dbReference type="Gene3D" id="3.40.50.1110">
    <property type="entry name" value="SGNH hydrolase"/>
    <property type="match status" value="1"/>
</dbReference>
<evidence type="ECO:0000313" key="3">
    <source>
        <dbReference type="Proteomes" id="UP000318720"/>
    </source>
</evidence>
<sequence length="85" mass="8963">MPATAVGVTRCDDGDDARVTAQGPYPTLGDSYTVGPGIPDQTGNPPVCDRSDRDYPALVTAAVGLERPLPWCWVLGARVRFICGS</sequence>
<dbReference type="AlphaFoldDB" id="A0AAE8W1J3"/>
<dbReference type="GO" id="GO:0016787">
    <property type="term" value="F:hydrolase activity"/>
    <property type="evidence" value="ECO:0007669"/>
    <property type="project" value="UniProtKB-KW"/>
</dbReference>
<protein>
    <submittedName>
        <fullName evidence="2">SGNH/GDSL hydrolase family protein</fullName>
    </submittedName>
</protein>